<evidence type="ECO:0000313" key="2">
    <source>
        <dbReference type="EMBL" id="TPQ15776.1"/>
    </source>
</evidence>
<proteinExistence type="predicted"/>
<dbReference type="EMBL" id="VCHX02000348">
    <property type="protein sequence ID" value="TPQ15776.1"/>
    <property type="molecule type" value="Genomic_DNA"/>
</dbReference>
<evidence type="ECO:0000256" key="1">
    <source>
        <dbReference type="SAM" id="MobiDB-lite"/>
    </source>
</evidence>
<sequence length="60" mass="7002">MFAYELHQIRSAELIREADNYRLARQAVSARRAARRSAKDDPEGQVSHSQPRRHRFPRAA</sequence>
<protein>
    <submittedName>
        <fullName evidence="2">Uncharacterized protein</fullName>
    </submittedName>
</protein>
<dbReference type="Proteomes" id="UP000317378">
    <property type="component" value="Unassembled WGS sequence"/>
</dbReference>
<accession>A0A505D8N1</accession>
<gene>
    <name evidence="2" type="ORF">FGD71_045315</name>
</gene>
<feature type="region of interest" description="Disordered" evidence="1">
    <location>
        <begin position="28"/>
        <end position="60"/>
    </location>
</feature>
<keyword evidence="3" id="KW-1185">Reference proteome</keyword>
<evidence type="ECO:0000313" key="3">
    <source>
        <dbReference type="Proteomes" id="UP000317378"/>
    </source>
</evidence>
<feature type="compositionally biased region" description="Basic residues" evidence="1">
    <location>
        <begin position="50"/>
        <end position="60"/>
    </location>
</feature>
<dbReference type="RefSeq" id="WP_119106464.1">
    <property type="nucleotide sequence ID" value="NZ_QXMJ01000348.1"/>
</dbReference>
<dbReference type="AlphaFoldDB" id="A0A505D8N1"/>
<name>A0A505D8N1_9ACTN</name>
<organism evidence="2 3">
    <name type="scientific">Streptomyces sporangiiformans</name>
    <dbReference type="NCBI Taxonomy" id="2315329"/>
    <lineage>
        <taxon>Bacteria</taxon>
        <taxon>Bacillati</taxon>
        <taxon>Actinomycetota</taxon>
        <taxon>Actinomycetes</taxon>
        <taxon>Kitasatosporales</taxon>
        <taxon>Streptomycetaceae</taxon>
        <taxon>Streptomyces</taxon>
    </lineage>
</organism>
<comment type="caution">
    <text evidence="2">The sequence shown here is derived from an EMBL/GenBank/DDBJ whole genome shotgun (WGS) entry which is preliminary data.</text>
</comment>
<reference evidence="2 3" key="1">
    <citation type="submission" date="2019-06" db="EMBL/GenBank/DDBJ databases">
        <title>Streptomyces sporangiiformans sp. nov., a novel actinomycete isolated from soil in Mount Song.</title>
        <authorList>
            <person name="Han L."/>
        </authorList>
    </citation>
    <scope>NUCLEOTIDE SEQUENCE [LARGE SCALE GENOMIC DNA]</scope>
    <source>
        <strain evidence="2 3">NEAU-SSA 1</strain>
    </source>
</reference>